<evidence type="ECO:0000313" key="3">
    <source>
        <dbReference type="EMBL" id="KAF3527354.1"/>
    </source>
</evidence>
<keyword evidence="4" id="KW-1185">Reference proteome</keyword>
<protein>
    <recommendedName>
        <fullName evidence="2">RNase H type-1 domain-containing protein</fullName>
    </recommendedName>
</protein>
<dbReference type="Proteomes" id="UP000266723">
    <property type="component" value="Unassembled WGS sequence"/>
</dbReference>
<feature type="domain" description="RNase H type-1" evidence="2">
    <location>
        <begin position="50"/>
        <end position="118"/>
    </location>
</feature>
<accession>A0ABQ7B554</accession>
<dbReference type="InterPro" id="IPR002156">
    <property type="entry name" value="RNaseH_domain"/>
</dbReference>
<feature type="compositionally biased region" description="Basic and acidic residues" evidence="1">
    <location>
        <begin position="32"/>
        <end position="45"/>
    </location>
</feature>
<organism evidence="3 4">
    <name type="scientific">Brassica cretica</name>
    <name type="common">Mustard</name>
    <dbReference type="NCBI Taxonomy" id="69181"/>
    <lineage>
        <taxon>Eukaryota</taxon>
        <taxon>Viridiplantae</taxon>
        <taxon>Streptophyta</taxon>
        <taxon>Embryophyta</taxon>
        <taxon>Tracheophyta</taxon>
        <taxon>Spermatophyta</taxon>
        <taxon>Magnoliopsida</taxon>
        <taxon>eudicotyledons</taxon>
        <taxon>Gunneridae</taxon>
        <taxon>Pentapetalae</taxon>
        <taxon>rosids</taxon>
        <taxon>malvids</taxon>
        <taxon>Brassicales</taxon>
        <taxon>Brassicaceae</taxon>
        <taxon>Brassiceae</taxon>
        <taxon>Brassica</taxon>
    </lineage>
</organism>
<evidence type="ECO:0000256" key="1">
    <source>
        <dbReference type="SAM" id="MobiDB-lite"/>
    </source>
</evidence>
<evidence type="ECO:0000313" key="4">
    <source>
        <dbReference type="Proteomes" id="UP000266723"/>
    </source>
</evidence>
<dbReference type="Pfam" id="PF13456">
    <property type="entry name" value="RVT_3"/>
    <property type="match status" value="1"/>
</dbReference>
<comment type="caution">
    <text evidence="3">The sequence shown here is derived from an EMBL/GenBank/DDBJ whole genome shotgun (WGS) entry which is preliminary data.</text>
</comment>
<name>A0ABQ7B554_BRACR</name>
<reference evidence="3 4" key="1">
    <citation type="journal article" date="2020" name="BMC Genomics">
        <title>Intraspecific diversification of the crop wild relative Brassica cretica Lam. using demographic model selection.</title>
        <authorList>
            <person name="Kioukis A."/>
            <person name="Michalopoulou V.A."/>
            <person name="Briers L."/>
            <person name="Pirintsos S."/>
            <person name="Studholme D.J."/>
            <person name="Pavlidis P."/>
            <person name="Sarris P.F."/>
        </authorList>
    </citation>
    <scope>NUCLEOTIDE SEQUENCE [LARGE SCALE GENOMIC DNA]</scope>
    <source>
        <strain evidence="4">cv. PFS-1207/04</strain>
    </source>
</reference>
<evidence type="ECO:0000259" key="2">
    <source>
        <dbReference type="Pfam" id="PF13456"/>
    </source>
</evidence>
<dbReference type="EMBL" id="QGKV02001507">
    <property type="protein sequence ID" value="KAF3527354.1"/>
    <property type="molecule type" value="Genomic_DNA"/>
</dbReference>
<gene>
    <name evidence="3" type="ORF">DY000_02042327</name>
</gene>
<proteinExistence type="predicted"/>
<feature type="region of interest" description="Disordered" evidence="1">
    <location>
        <begin position="1"/>
        <end position="45"/>
    </location>
</feature>
<sequence length="160" mass="18194">MNCEHSTAATEPAPLRVSGEEIQNEEGSQRIGRMDAGDEEKCREREREQRWTGTSWVVRNWRGEVLIHSRRVFKGFDSLLEARHIGLIWAIESMASHKLKKVCFEVEAPELVGVVKRPLTWPAFRAYGTELAKLLSKIPDWKLDGIASEGKVTFQAGMLM</sequence>